<evidence type="ECO:0000313" key="3">
    <source>
        <dbReference type="RefSeq" id="XP_052124060.1"/>
    </source>
</evidence>
<dbReference type="SUPFAM" id="SSF81383">
    <property type="entry name" value="F-box domain"/>
    <property type="match status" value="1"/>
</dbReference>
<evidence type="ECO:0000256" key="1">
    <source>
        <dbReference type="SAM" id="MobiDB-lite"/>
    </source>
</evidence>
<dbReference type="SMART" id="SM00256">
    <property type="entry name" value="FBOX"/>
    <property type="match status" value="1"/>
</dbReference>
<gene>
    <name evidence="3" type="primary">LOC113209540</name>
</gene>
<dbReference type="GeneID" id="113209540"/>
<name>A0A6J1SQ07_FRAOC</name>
<protein>
    <submittedName>
        <fullName evidence="3">Uncharacterized protein LOC113209540</fullName>
    </submittedName>
</protein>
<feature type="compositionally biased region" description="Polar residues" evidence="1">
    <location>
        <begin position="1"/>
        <end position="17"/>
    </location>
</feature>
<dbReference type="Proteomes" id="UP000504606">
    <property type="component" value="Unplaced"/>
</dbReference>
<dbReference type="InterPro" id="IPR036047">
    <property type="entry name" value="F-box-like_dom_sf"/>
</dbReference>
<dbReference type="InterPro" id="IPR032675">
    <property type="entry name" value="LRR_dom_sf"/>
</dbReference>
<dbReference type="InterPro" id="IPR001810">
    <property type="entry name" value="F-box_dom"/>
</dbReference>
<accession>A0A6J1SQ07</accession>
<dbReference type="Pfam" id="PF12937">
    <property type="entry name" value="F-box-like"/>
    <property type="match status" value="1"/>
</dbReference>
<dbReference type="PROSITE" id="PS50181">
    <property type="entry name" value="FBOX"/>
    <property type="match status" value="1"/>
</dbReference>
<dbReference type="Gene3D" id="3.80.10.10">
    <property type="entry name" value="Ribonuclease Inhibitor"/>
    <property type="match status" value="1"/>
</dbReference>
<keyword evidence="2" id="KW-1185">Reference proteome</keyword>
<dbReference type="KEGG" id="foc:113209540"/>
<dbReference type="OrthoDB" id="9970474at2759"/>
<reference evidence="3" key="1">
    <citation type="submission" date="2025-08" db="UniProtKB">
        <authorList>
            <consortium name="RefSeq"/>
        </authorList>
    </citation>
    <scope>IDENTIFICATION</scope>
    <source>
        <tissue evidence="3">Whole organism</tissue>
    </source>
</reference>
<evidence type="ECO:0000313" key="2">
    <source>
        <dbReference type="Proteomes" id="UP000504606"/>
    </source>
</evidence>
<dbReference type="AlphaFoldDB" id="A0A6J1SQ07"/>
<proteinExistence type="predicted"/>
<feature type="region of interest" description="Disordered" evidence="1">
    <location>
        <begin position="1"/>
        <end position="22"/>
    </location>
</feature>
<sequence length="526" mass="57622">MQPQQKRACTNESSTLESGAAQGEQLDEVTLTSLPDLPLLKVLSYVPAEDLVAVGRVCTRLCALTRGHWSLWRNKFAGFEDTDILLDLLKDLLLVTPQYDVILEFAAYRRSTAGPSQARLDFSISNPKPLKETNGTVVIPLGFWLVFSEDLAEDDTLARVFRELGSRTKHVHIHCKTSDMEVICDSLQNATSMETLSLTWMWPKNFAAPFTGFSSCQNWPQALPRLNTISLTFWDHDYPEIWTSAYEDEPAGQEPSCLQALLLGAHSELRSVQLLSPAVMPLLDSCPAGLQRLTVSAAPGMAGKLRRLRELQELKLVDAYCNVNTAEIADALGTWHGPLLKLTLPSFRGRTGYEDEVTVMQALGAGALTSLTHLRLRLSGEGGLRALAAALPALPSLTSLIVEAARKPEVLRDLFRGARPALCSSLLIVGSSGARVHTSELHSAFRDVVRRAPMSVSLHLKYQAQHSEQPLGFCSICKARAPFMHHIVFGRHSAAQAESCSTCADVRASSHPMWTTSGAIHYVCVG</sequence>
<organism evidence="2 3">
    <name type="scientific">Frankliniella occidentalis</name>
    <name type="common">Western flower thrips</name>
    <name type="synonym">Euthrips occidentalis</name>
    <dbReference type="NCBI Taxonomy" id="133901"/>
    <lineage>
        <taxon>Eukaryota</taxon>
        <taxon>Metazoa</taxon>
        <taxon>Ecdysozoa</taxon>
        <taxon>Arthropoda</taxon>
        <taxon>Hexapoda</taxon>
        <taxon>Insecta</taxon>
        <taxon>Pterygota</taxon>
        <taxon>Neoptera</taxon>
        <taxon>Paraneoptera</taxon>
        <taxon>Thysanoptera</taxon>
        <taxon>Terebrantia</taxon>
        <taxon>Thripoidea</taxon>
        <taxon>Thripidae</taxon>
        <taxon>Frankliniella</taxon>
    </lineage>
</organism>
<dbReference type="SUPFAM" id="SSF52047">
    <property type="entry name" value="RNI-like"/>
    <property type="match status" value="1"/>
</dbReference>
<dbReference type="RefSeq" id="XP_052124060.1">
    <property type="nucleotide sequence ID" value="XM_052268100.1"/>
</dbReference>
<dbReference type="Gene3D" id="1.20.1280.50">
    <property type="match status" value="1"/>
</dbReference>